<dbReference type="Gene3D" id="4.10.400.10">
    <property type="entry name" value="Low-density Lipoprotein Receptor"/>
    <property type="match status" value="3"/>
</dbReference>
<evidence type="ECO:0000256" key="2">
    <source>
        <dbReference type="ARBA" id="ARBA00022692"/>
    </source>
</evidence>
<evidence type="ECO:0000256" key="7">
    <source>
        <dbReference type="ARBA" id="ARBA00023170"/>
    </source>
</evidence>
<evidence type="ECO:0000256" key="3">
    <source>
        <dbReference type="ARBA" id="ARBA00022737"/>
    </source>
</evidence>
<feature type="non-terminal residue" evidence="11">
    <location>
        <position position="1"/>
    </location>
</feature>
<evidence type="ECO:0000256" key="5">
    <source>
        <dbReference type="ARBA" id="ARBA00023136"/>
    </source>
</evidence>
<evidence type="ECO:0000313" key="12">
    <source>
        <dbReference type="Proteomes" id="UP001159042"/>
    </source>
</evidence>
<keyword evidence="7" id="KW-0675">Receptor</keyword>
<keyword evidence="5 10" id="KW-0472">Membrane</keyword>
<comment type="caution">
    <text evidence="11">The sequence shown here is derived from an EMBL/GenBank/DDBJ whole genome shotgun (WGS) entry which is preliminary data.</text>
</comment>
<evidence type="ECO:0000256" key="4">
    <source>
        <dbReference type="ARBA" id="ARBA00022989"/>
    </source>
</evidence>
<evidence type="ECO:0000313" key="11">
    <source>
        <dbReference type="EMBL" id="KAJ8916501.1"/>
    </source>
</evidence>
<evidence type="ECO:0000256" key="8">
    <source>
        <dbReference type="ARBA" id="ARBA00023180"/>
    </source>
</evidence>
<evidence type="ECO:0000256" key="6">
    <source>
        <dbReference type="ARBA" id="ARBA00023157"/>
    </source>
</evidence>
<dbReference type="EMBL" id="JANEYG010000041">
    <property type="protein sequence ID" value="KAJ8916501.1"/>
    <property type="molecule type" value="Genomic_DNA"/>
</dbReference>
<protein>
    <submittedName>
        <fullName evidence="11">Uncharacterized protein</fullName>
    </submittedName>
</protein>
<comment type="caution">
    <text evidence="9">Lacks conserved residue(s) required for the propagation of feature annotation.</text>
</comment>
<comment type="subcellular location">
    <subcellularLocation>
        <location evidence="1">Membrane</location>
        <topology evidence="1">Single-pass membrane protein</topology>
    </subcellularLocation>
</comment>
<dbReference type="Pfam" id="PF00057">
    <property type="entry name" value="Ldl_recept_a"/>
    <property type="match status" value="3"/>
</dbReference>
<name>A0AAV8VPY6_9CUCU</name>
<dbReference type="GO" id="GO:0005886">
    <property type="term" value="C:plasma membrane"/>
    <property type="evidence" value="ECO:0007669"/>
    <property type="project" value="TreeGrafter"/>
</dbReference>
<feature type="disulfide bond" evidence="9">
    <location>
        <begin position="249"/>
        <end position="264"/>
    </location>
</feature>
<proteinExistence type="predicted"/>
<feature type="disulfide bond" evidence="9">
    <location>
        <begin position="270"/>
        <end position="282"/>
    </location>
</feature>
<dbReference type="SUPFAM" id="SSF57424">
    <property type="entry name" value="LDL receptor-like module"/>
    <property type="match status" value="3"/>
</dbReference>
<feature type="disulfide bond" evidence="9">
    <location>
        <begin position="215"/>
        <end position="230"/>
    </location>
</feature>
<dbReference type="GO" id="GO:0043235">
    <property type="term" value="C:receptor complex"/>
    <property type="evidence" value="ECO:0007669"/>
    <property type="project" value="TreeGrafter"/>
</dbReference>
<organism evidence="11 12">
    <name type="scientific">Exocentrus adspersus</name>
    <dbReference type="NCBI Taxonomy" id="1586481"/>
    <lineage>
        <taxon>Eukaryota</taxon>
        <taxon>Metazoa</taxon>
        <taxon>Ecdysozoa</taxon>
        <taxon>Arthropoda</taxon>
        <taxon>Hexapoda</taxon>
        <taxon>Insecta</taxon>
        <taxon>Pterygota</taxon>
        <taxon>Neoptera</taxon>
        <taxon>Endopterygota</taxon>
        <taxon>Coleoptera</taxon>
        <taxon>Polyphaga</taxon>
        <taxon>Cucujiformia</taxon>
        <taxon>Chrysomeloidea</taxon>
        <taxon>Cerambycidae</taxon>
        <taxon>Lamiinae</taxon>
        <taxon>Acanthocinini</taxon>
        <taxon>Exocentrus</taxon>
    </lineage>
</organism>
<keyword evidence="12" id="KW-1185">Reference proteome</keyword>
<dbReference type="InterPro" id="IPR002172">
    <property type="entry name" value="LDrepeatLR_classA_rpt"/>
</dbReference>
<accession>A0AAV8VPY6</accession>
<dbReference type="AlphaFoldDB" id="A0AAV8VPY6"/>
<evidence type="ECO:0000256" key="9">
    <source>
        <dbReference type="PROSITE-ProRule" id="PRU00124"/>
    </source>
</evidence>
<dbReference type="InterPro" id="IPR023415">
    <property type="entry name" value="LDLR_class-A_CS"/>
</dbReference>
<dbReference type="CDD" id="cd00112">
    <property type="entry name" value="LDLa"/>
    <property type="match status" value="3"/>
</dbReference>
<dbReference type="SMART" id="SM00192">
    <property type="entry name" value="LDLa"/>
    <property type="match status" value="3"/>
</dbReference>
<dbReference type="PROSITE" id="PS50068">
    <property type="entry name" value="LDLRA_2"/>
    <property type="match status" value="3"/>
</dbReference>
<keyword evidence="8" id="KW-0325">Glycoprotein</keyword>
<keyword evidence="4 10" id="KW-1133">Transmembrane helix</keyword>
<keyword evidence="6 9" id="KW-1015">Disulfide bond</keyword>
<sequence length="307" mass="33820">YGVPGVSAISREPGESDLNGNSNRIVKKRKVFRRQRWVLRINGGDESVATRLKIVAYVLVTCSVVLAVCFGIFFAIYKNKHKASENKIIQVLQPITSTPNIRTTPYNEIQTTPEATETTGESTTLSSTSYPICGSCSAAQVCLKLEETEAPKCIETKDRNDPTGCGGWCPINTHYCQTLDVKGKVYQCSPSKRALLCLNNNFNCGNMCVSQEKRCDGAVHCSNMSDEVDCDTHFHCGNSTSCLDKSKKCDRKVDCWDKSDEINCTKAVFCSTEEIPCTSGQCVPKDNFCDGKFDCSDQTDEPEGCQI</sequence>
<keyword evidence="2 10" id="KW-0812">Transmembrane</keyword>
<dbReference type="PROSITE" id="PS01209">
    <property type="entry name" value="LDLRA_1"/>
    <property type="match status" value="1"/>
</dbReference>
<evidence type="ECO:0000256" key="10">
    <source>
        <dbReference type="SAM" id="Phobius"/>
    </source>
</evidence>
<reference evidence="11 12" key="1">
    <citation type="journal article" date="2023" name="Insect Mol. Biol.">
        <title>Genome sequencing provides insights into the evolution of gene families encoding plant cell wall-degrading enzymes in longhorned beetles.</title>
        <authorList>
            <person name="Shin N.R."/>
            <person name="Okamura Y."/>
            <person name="Kirsch R."/>
            <person name="Pauchet Y."/>
        </authorList>
    </citation>
    <scope>NUCLEOTIDE SEQUENCE [LARGE SCALE GENOMIC DNA]</scope>
    <source>
        <strain evidence="11">EAD_L_NR</strain>
    </source>
</reference>
<keyword evidence="3" id="KW-0677">Repeat</keyword>
<dbReference type="PANTHER" id="PTHR22722">
    <property type="entry name" value="LOW-DENSITY LIPOPROTEIN RECEPTOR-RELATED PROTEIN 2-RELATED"/>
    <property type="match status" value="1"/>
</dbReference>
<gene>
    <name evidence="11" type="ORF">NQ315_000143</name>
</gene>
<evidence type="ECO:0000256" key="1">
    <source>
        <dbReference type="ARBA" id="ARBA00004167"/>
    </source>
</evidence>
<dbReference type="InterPro" id="IPR036055">
    <property type="entry name" value="LDL_receptor-like_sf"/>
</dbReference>
<feature type="disulfide bond" evidence="9">
    <location>
        <begin position="230"/>
        <end position="242"/>
    </location>
</feature>
<dbReference type="PRINTS" id="PR00261">
    <property type="entry name" value="LDLRECEPTOR"/>
</dbReference>
<feature type="transmembrane region" description="Helical" evidence="10">
    <location>
        <begin position="54"/>
        <end position="77"/>
    </location>
</feature>
<dbReference type="InterPro" id="IPR051221">
    <property type="entry name" value="LDLR-related"/>
</dbReference>
<feature type="disulfide bond" evidence="9">
    <location>
        <begin position="277"/>
        <end position="295"/>
    </location>
</feature>
<dbReference type="Proteomes" id="UP001159042">
    <property type="component" value="Unassembled WGS sequence"/>
</dbReference>